<evidence type="ECO:0008006" key="4">
    <source>
        <dbReference type="Google" id="ProtNLM"/>
    </source>
</evidence>
<feature type="signal peptide" evidence="1">
    <location>
        <begin position="1"/>
        <end position="24"/>
    </location>
</feature>
<reference evidence="2 3" key="1">
    <citation type="journal article" date="2023" name="Arcadia Sci">
        <title>De novo assembly of a long-read Amblyomma americanum tick genome.</title>
        <authorList>
            <person name="Chou S."/>
            <person name="Poskanzer K.E."/>
            <person name="Rollins M."/>
            <person name="Thuy-Boun P.S."/>
        </authorList>
    </citation>
    <scope>NUCLEOTIDE SEQUENCE [LARGE SCALE GENOMIC DNA]</scope>
    <source>
        <strain evidence="2">F_SG_1</strain>
        <tissue evidence="2">Salivary glands</tissue>
    </source>
</reference>
<sequence length="159" mass="18139">MAKLITSLLIATWLFFGRDAETSAEMDAWTLTRIYTVVLVSSLSRSYEIQSEYSTSGNVLTATQYFQFGNYTFQKTNNYTFNYTDGECAVVFMPHWDHASFPCQRACEMWVREGSTDAWNGTCDAVYTEFCGNRNITIYDEDYCNILTGKKNSSTAVLE</sequence>
<dbReference type="Proteomes" id="UP001321473">
    <property type="component" value="Unassembled WGS sequence"/>
</dbReference>
<name>A0AAQ4EV90_AMBAM</name>
<dbReference type="SUPFAM" id="SSF50814">
    <property type="entry name" value="Lipocalins"/>
    <property type="match status" value="1"/>
</dbReference>
<evidence type="ECO:0000256" key="1">
    <source>
        <dbReference type="SAM" id="SignalP"/>
    </source>
</evidence>
<organism evidence="2 3">
    <name type="scientific">Amblyomma americanum</name>
    <name type="common">Lone star tick</name>
    <dbReference type="NCBI Taxonomy" id="6943"/>
    <lineage>
        <taxon>Eukaryota</taxon>
        <taxon>Metazoa</taxon>
        <taxon>Ecdysozoa</taxon>
        <taxon>Arthropoda</taxon>
        <taxon>Chelicerata</taxon>
        <taxon>Arachnida</taxon>
        <taxon>Acari</taxon>
        <taxon>Parasitiformes</taxon>
        <taxon>Ixodida</taxon>
        <taxon>Ixodoidea</taxon>
        <taxon>Ixodidae</taxon>
        <taxon>Amblyomminae</taxon>
        <taxon>Amblyomma</taxon>
    </lineage>
</organism>
<protein>
    <recommendedName>
        <fullName evidence="4">Lipocalin</fullName>
    </recommendedName>
</protein>
<keyword evidence="3" id="KW-1185">Reference proteome</keyword>
<dbReference type="AlphaFoldDB" id="A0AAQ4EV90"/>
<feature type="chain" id="PRO_5042855979" description="Lipocalin" evidence="1">
    <location>
        <begin position="25"/>
        <end position="159"/>
    </location>
</feature>
<evidence type="ECO:0000313" key="3">
    <source>
        <dbReference type="Proteomes" id="UP001321473"/>
    </source>
</evidence>
<dbReference type="EMBL" id="JARKHS020010605">
    <property type="protein sequence ID" value="KAK8778572.1"/>
    <property type="molecule type" value="Genomic_DNA"/>
</dbReference>
<accession>A0AAQ4EV90</accession>
<proteinExistence type="predicted"/>
<gene>
    <name evidence="2" type="ORF">V5799_020090</name>
</gene>
<evidence type="ECO:0000313" key="2">
    <source>
        <dbReference type="EMBL" id="KAK8778572.1"/>
    </source>
</evidence>
<comment type="caution">
    <text evidence="2">The sequence shown here is derived from an EMBL/GenBank/DDBJ whole genome shotgun (WGS) entry which is preliminary data.</text>
</comment>
<keyword evidence="1" id="KW-0732">Signal</keyword>
<dbReference type="InterPro" id="IPR012674">
    <property type="entry name" value="Calycin"/>
</dbReference>
<dbReference type="Gene3D" id="2.40.128.20">
    <property type="match status" value="1"/>
</dbReference>